<evidence type="ECO:0000313" key="3">
    <source>
        <dbReference type="EMBL" id="KAG2482869.1"/>
    </source>
</evidence>
<feature type="compositionally biased region" description="Polar residues" evidence="2">
    <location>
        <begin position="152"/>
        <end position="171"/>
    </location>
</feature>
<feature type="compositionally biased region" description="Low complexity" evidence="2">
    <location>
        <begin position="575"/>
        <end position="603"/>
    </location>
</feature>
<dbReference type="PANTHER" id="PTHR24216:SF65">
    <property type="entry name" value="PAXILLIN-LIKE PROTEIN 1"/>
    <property type="match status" value="1"/>
</dbReference>
<name>A0A835XMG6_9CHLO</name>
<feature type="compositionally biased region" description="Low complexity" evidence="2">
    <location>
        <begin position="1945"/>
        <end position="1964"/>
    </location>
</feature>
<dbReference type="EMBL" id="JAEHOE010000198">
    <property type="protein sequence ID" value="KAG2482869.1"/>
    <property type="molecule type" value="Genomic_DNA"/>
</dbReference>
<reference evidence="3" key="1">
    <citation type="journal article" date="2020" name="bioRxiv">
        <title>Comparative genomics of Chlamydomonas.</title>
        <authorList>
            <person name="Craig R.J."/>
            <person name="Hasan A.R."/>
            <person name="Ness R.W."/>
            <person name="Keightley P.D."/>
        </authorList>
    </citation>
    <scope>NUCLEOTIDE SEQUENCE</scope>
    <source>
        <strain evidence="3">CCAP 11/70</strain>
    </source>
</reference>
<evidence type="ECO:0000256" key="1">
    <source>
        <dbReference type="SAM" id="Coils"/>
    </source>
</evidence>
<feature type="region of interest" description="Disordered" evidence="2">
    <location>
        <begin position="1060"/>
        <end position="1083"/>
    </location>
</feature>
<dbReference type="PANTHER" id="PTHR24216">
    <property type="entry name" value="PAXILLIN-RELATED"/>
    <property type="match status" value="1"/>
</dbReference>
<feature type="compositionally biased region" description="Polar residues" evidence="2">
    <location>
        <begin position="238"/>
        <end position="257"/>
    </location>
</feature>
<keyword evidence="4" id="KW-1185">Reference proteome</keyword>
<feature type="compositionally biased region" description="Gly residues" evidence="2">
    <location>
        <begin position="1523"/>
        <end position="1539"/>
    </location>
</feature>
<feature type="compositionally biased region" description="Polar residues" evidence="2">
    <location>
        <begin position="97"/>
        <end position="121"/>
    </location>
</feature>
<feature type="region of interest" description="Disordered" evidence="2">
    <location>
        <begin position="1751"/>
        <end position="1773"/>
    </location>
</feature>
<keyword evidence="1" id="KW-0175">Coiled coil</keyword>
<evidence type="ECO:0000256" key="2">
    <source>
        <dbReference type="SAM" id="MobiDB-lite"/>
    </source>
</evidence>
<feature type="compositionally biased region" description="Low complexity" evidence="2">
    <location>
        <begin position="303"/>
        <end position="382"/>
    </location>
</feature>
<feature type="compositionally biased region" description="Gly residues" evidence="2">
    <location>
        <begin position="1664"/>
        <end position="1682"/>
    </location>
</feature>
<feature type="compositionally biased region" description="Low complexity" evidence="2">
    <location>
        <begin position="1"/>
        <end position="64"/>
    </location>
</feature>
<feature type="compositionally biased region" description="Low complexity" evidence="2">
    <location>
        <begin position="502"/>
        <end position="546"/>
    </location>
</feature>
<feature type="region of interest" description="Disordered" evidence="2">
    <location>
        <begin position="1"/>
        <end position="560"/>
    </location>
</feature>
<feature type="region of interest" description="Disordered" evidence="2">
    <location>
        <begin position="1928"/>
        <end position="1967"/>
    </location>
</feature>
<accession>A0A835XMG6</accession>
<feature type="region of interest" description="Disordered" evidence="2">
    <location>
        <begin position="575"/>
        <end position="652"/>
    </location>
</feature>
<feature type="compositionally biased region" description="Polar residues" evidence="2">
    <location>
        <begin position="414"/>
        <end position="425"/>
    </location>
</feature>
<organism evidence="3 4">
    <name type="scientific">Edaphochlamys debaryana</name>
    <dbReference type="NCBI Taxonomy" id="47281"/>
    <lineage>
        <taxon>Eukaryota</taxon>
        <taxon>Viridiplantae</taxon>
        <taxon>Chlorophyta</taxon>
        <taxon>core chlorophytes</taxon>
        <taxon>Chlorophyceae</taxon>
        <taxon>CS clade</taxon>
        <taxon>Chlamydomonadales</taxon>
        <taxon>Chlamydomonadales incertae sedis</taxon>
        <taxon>Edaphochlamys</taxon>
    </lineage>
</organism>
<feature type="compositionally biased region" description="Polar residues" evidence="2">
    <location>
        <begin position="1575"/>
        <end position="1584"/>
    </location>
</feature>
<gene>
    <name evidence="3" type="ORF">HYH03_018213</name>
</gene>
<evidence type="ECO:0000313" key="4">
    <source>
        <dbReference type="Proteomes" id="UP000612055"/>
    </source>
</evidence>
<feature type="region of interest" description="Disordered" evidence="2">
    <location>
        <begin position="1374"/>
        <end position="1405"/>
    </location>
</feature>
<feature type="region of interest" description="Disordered" evidence="2">
    <location>
        <begin position="817"/>
        <end position="850"/>
    </location>
</feature>
<dbReference type="OrthoDB" id="547175at2759"/>
<feature type="region of interest" description="Disordered" evidence="2">
    <location>
        <begin position="1664"/>
        <end position="1717"/>
    </location>
</feature>
<feature type="compositionally biased region" description="Acidic residues" evidence="2">
    <location>
        <begin position="480"/>
        <end position="490"/>
    </location>
</feature>
<comment type="caution">
    <text evidence="3">The sequence shown here is derived from an EMBL/GenBank/DDBJ whole genome shotgun (WGS) entry which is preliminary data.</text>
</comment>
<proteinExistence type="predicted"/>
<feature type="compositionally biased region" description="Low complexity" evidence="2">
    <location>
        <begin position="426"/>
        <end position="473"/>
    </location>
</feature>
<protein>
    <submittedName>
        <fullName evidence="3">Uncharacterized protein</fullName>
    </submittedName>
</protein>
<feature type="region of interest" description="Disordered" evidence="2">
    <location>
        <begin position="1520"/>
        <end position="1590"/>
    </location>
</feature>
<feature type="compositionally biased region" description="Polar residues" evidence="2">
    <location>
        <begin position="76"/>
        <end position="85"/>
    </location>
</feature>
<feature type="compositionally biased region" description="Low complexity" evidence="2">
    <location>
        <begin position="1751"/>
        <end position="1766"/>
    </location>
</feature>
<feature type="compositionally biased region" description="Low complexity" evidence="2">
    <location>
        <begin position="1540"/>
        <end position="1561"/>
    </location>
</feature>
<sequence length="2227" mass="222894">MDAQQPASRSDSARSRASASAPTAPAAAEDSFGGGAADAASPALSRASSTRSRPASTAPAAPAAEDSHGWGADPSVRSQPISHRSGSGRATPPPPQQEDSLALSQASSHRSRTTPQPQAEDSQGWGAPASVRSGRTAGSARDPSTTPPPPQQEDSLALSQASSHRSRTTAPAPQPEDSQGWGAPASVRSGRTGTPREASRTGADSPALSRAASQHSQAPSTTPPPQQEDSQGWGATPSVRSQRTTASGLPAGSTTSARPAADSPVLSRASSHRSHTTALPPPDPEDSQGGYAASVSVRSHKTAQSAAAASASLRPSSPALSQASSKAASAAAGSASLRPSSPALSRASSKAASAAAPTASLRPSSPALSRASSRAPTASALSHRSGTATPALAAEDSADVEGSVDWDDAGSAVAPSTRSHATSVHSRAASGVSRVTAASAARSAAAGSVRSRATSRVTAGTARTGGSRAATSTHSRLAPYDEDEEEDYEIEGSVAEGSVADTAASGGSRPRSASAPRSSAAPSVSARRSSAAPSAAPSVRSRATASHAPALTEEPSAASARSVASSAAAASEAPAASAAPASASAAPPSRTGSARSRPSVAPVSVPPPPEDSPAASPGPGGAGERSRRPRAGAPPQDEDSPRPMSPSAKPKDVVNSYLRQLYGADTVKRCLAAQGLAALPSFLPRSEAGSALRVAVDTGVVGCLAELIAVDEELPVQEACLQALASLLLSTAPFEDHSAPMKPDHLRLLGPLLLRPEVLQQIAFLTKVTTSGRVVLAAARVAAIMAPYITQSNDVHVLDSGLVPALQAALAAVAPPAPKPAAAGEEGSNPKAGTPTPAPARTKADTPKASAVTPRDAAACALALMALADVTPDLHVAVRTSAFFQSLAVLYQRVIDPGQASGSVLPADAAALLLRALTQMPSHRWAGALPRGFARSMERQIEDCDALECLVSYVAVEAGNLRALGEALAAALEANAADVLDKNRVELEALAAKGKELRRELAEARDAADEAAAAAQAAEKALTRASSARVRGLGLGLGLKSCKGREVVVAIDSLASASAAAREAPRGGGAELRRRRREAETEAARAEEALMAAREALADAEAQEAALEGEVQGVRRAEAPVRWQSERMAGVAEAAQSWREQHAPKASPKVRVSPRPHLPLLQLVLAHLAQRAKPPPTPERGSAAPPGAPSPEHVGAVQAKLLGGGLVQSLVRLSSVQSALRSLALEVAALASDLALPSDMEEALQAASVALSREATALSSVNARAAARVVAVDAEAARLTRALKLGTPSTASPRSTGNIATAELGPRNSMSSLIHQHDVEKRLLDLDAEAVELEAVQRDTGALLDLLGSRLEAISQAGQALSESHARFAKAFPSQVAPSLPGKAPAPTSGGGAGPPPGPSPSPARALALACHHIMARDPSHPAGHLVPLLSRALHPVTTAASNLGALVRQLYGKAPGGGPAAAAAHDGGADWFAALAAGGVGGGSAAAGFAGAGAFGSLMTFAGPGASLLSLTGQPSTLSLGGRSGSGGGAYSPGGGRARPGSRPQSARSPAASPSAGVSRMRPMSARSGGGGYSTASPRSPRSPNYGHSVGSSGYGGGYGGFMGFPASGPLGHPTDAHGRPMRYPAGSMYHIIQSTHSPLRGYSAPNNGPPYPLEWRAKLGVGPGATGGGAGSPGGRGPGGELWAQASGASGLGPSVSGRTSPGAEDSELLFPPGALPAADESARVVQAAISSLLFDPIDPAVVLGPGAGGASAKASGSGAKASPRGVSRGGVEPEGSFVSYASAAAASSPRPGTAASWAAALPPGEGMCVLDALLVQAELLAGIMDALAGLQMVGRSCARSCRLLPASLSFASLEPGRLGGAMAALHRMWADTLPRQPDMRVPIARTVAEIAARGLVPPADFPAVYTESGMVGALVAMLAGALRPGKADAKPAEPPGAETADGESPASPSGGEGSSPSGPAPLGKSRYVGRLTAGAVPTLRLGPAQQAEQAAAARALMALAAAQPDVLAAIAADEQLLARLASLCIDHSMAWTARLAAADLLADLVLGGGPGAAAAVAAGAYAGLAEVLNRDMFPYMNQDPRGDKATVVSALGCLAAHEELVEGVVAAAAAPSGPSSGLPLDNADQVLSAILRSLWGVVQQVYGIMSSERTGHGKHVDPELVSGLTATATAAAHELAALADTHQEARRAMKEDLGLGRKINVPFLQAIKDIPLYEALNDLKKNLS</sequence>
<feature type="region of interest" description="Disordered" evidence="2">
    <location>
        <begin position="1171"/>
        <end position="1193"/>
    </location>
</feature>
<feature type="coiled-coil region" evidence="1">
    <location>
        <begin position="980"/>
        <end position="1021"/>
    </location>
</feature>
<dbReference type="Proteomes" id="UP000612055">
    <property type="component" value="Unassembled WGS sequence"/>
</dbReference>
<feature type="compositionally biased region" description="Acidic residues" evidence="2">
    <location>
        <begin position="396"/>
        <end position="408"/>
    </location>
</feature>